<keyword evidence="2" id="KW-0472">Membrane</keyword>
<dbReference type="Gene3D" id="2.20.200.10">
    <property type="entry name" value="Outer membrane efflux proteins (OEP)"/>
    <property type="match status" value="1"/>
</dbReference>
<dbReference type="Proteomes" id="UP001496674">
    <property type="component" value="Chromosome"/>
</dbReference>
<dbReference type="PROSITE" id="PS51257">
    <property type="entry name" value="PROKAR_LIPOPROTEIN"/>
    <property type="match status" value="1"/>
</dbReference>
<comment type="similarity">
    <text evidence="1 2">Belongs to the outer membrane factor (OMF) (TC 1.B.17) family.</text>
</comment>
<accession>A0ABM8I840</accession>
<keyword evidence="4" id="KW-1185">Reference proteome</keyword>
<evidence type="ECO:0000256" key="2">
    <source>
        <dbReference type="RuleBase" id="RU362097"/>
    </source>
</evidence>
<reference evidence="3 4" key="1">
    <citation type="submission" date="2023-04" db="EMBL/GenBank/DDBJ databases">
        <title>Draft genome sequence of acteroides sedimenti strain YN3PY1.</title>
        <authorList>
            <person name="Yoshida N."/>
        </authorList>
    </citation>
    <scope>NUCLEOTIDE SEQUENCE [LARGE SCALE GENOMIC DNA]</scope>
    <source>
        <strain evidence="3 4">YN3PY1</strain>
    </source>
</reference>
<dbReference type="InterPro" id="IPR003423">
    <property type="entry name" value="OMP_efflux"/>
</dbReference>
<name>A0ABM8I840_9BACE</name>
<dbReference type="InterPro" id="IPR010131">
    <property type="entry name" value="MdtP/NodT-like"/>
</dbReference>
<sequence length="460" mass="50692">MKKQIIGMMCATALLSSCNIYKSYERPVVNTSGLYRDTISINDTLVSDTTNMGNLPWKEVYRDPKLQSLIEQGLSNNINLQTAMLRVEQVKEGLRAARLAFLPSLALTPQGTISSFDNHAATKTYQLPVSSSWELDLFGNILNAKREVKATLMQTEAYRQAVQTQVIANIANCYYTLLLLDGQLSITEKTARNWEENVKAMKAMKNSGLYGITEAAVAQSEAYYYQVNATLPDLRRQIRETENALSLLLAQTPRHIERGTMDEQVMPEHLSVGIPLQMLSNRPDVKQAEMTLAGAYYATNQARSAFYPKITLSGSAGWTNSAGGAITNPGNFLASALGSITQPLFTRGALTAQLKIAKSQQQQALLSFENSILKAGAEVSDALYKYQSANDKCVQRKLQIESLTSALNKTEQLMKLGNSRYLEVLTAQQSLLSAQLSDVQDRFQSIQAVISLYQALGGGR</sequence>
<keyword evidence="2" id="KW-0449">Lipoprotein</keyword>
<dbReference type="PANTHER" id="PTHR30203">
    <property type="entry name" value="OUTER MEMBRANE CATION EFFLUX PROTEIN"/>
    <property type="match status" value="1"/>
</dbReference>
<keyword evidence="2" id="KW-1134">Transmembrane beta strand</keyword>
<dbReference type="Gene3D" id="1.20.1600.10">
    <property type="entry name" value="Outer membrane efflux proteins (OEP)"/>
    <property type="match status" value="1"/>
</dbReference>
<keyword evidence="2" id="KW-0564">Palmitate</keyword>
<dbReference type="Pfam" id="PF02321">
    <property type="entry name" value="OEP"/>
    <property type="match status" value="2"/>
</dbReference>
<comment type="subcellular location">
    <subcellularLocation>
        <location evidence="2">Cell membrane</location>
        <topology evidence="2">Lipid-anchor</topology>
    </subcellularLocation>
</comment>
<protein>
    <submittedName>
        <fullName evidence="3">Multidrug transporter</fullName>
    </submittedName>
</protein>
<dbReference type="PANTHER" id="PTHR30203:SF33">
    <property type="entry name" value="BLR4455 PROTEIN"/>
    <property type="match status" value="1"/>
</dbReference>
<dbReference type="NCBIfam" id="TIGR01845">
    <property type="entry name" value="outer_NodT"/>
    <property type="match status" value="1"/>
</dbReference>
<keyword evidence="2" id="KW-0812">Transmembrane</keyword>
<organism evidence="3 4">
    <name type="scientific">Bacteroides sedimenti</name>
    <dbReference type="NCBI Taxonomy" id="2136147"/>
    <lineage>
        <taxon>Bacteria</taxon>
        <taxon>Pseudomonadati</taxon>
        <taxon>Bacteroidota</taxon>
        <taxon>Bacteroidia</taxon>
        <taxon>Bacteroidales</taxon>
        <taxon>Bacteroidaceae</taxon>
        <taxon>Bacteroides</taxon>
    </lineage>
</organism>
<gene>
    <name evidence="3" type="ORF">BSYN_05130</name>
</gene>
<proteinExistence type="inferred from homology"/>
<dbReference type="EMBL" id="AP028055">
    <property type="protein sequence ID" value="BEG98248.1"/>
    <property type="molecule type" value="Genomic_DNA"/>
</dbReference>
<evidence type="ECO:0000256" key="1">
    <source>
        <dbReference type="ARBA" id="ARBA00007613"/>
    </source>
</evidence>
<dbReference type="SUPFAM" id="SSF56954">
    <property type="entry name" value="Outer membrane efflux proteins (OEP)"/>
    <property type="match status" value="1"/>
</dbReference>
<evidence type="ECO:0000313" key="4">
    <source>
        <dbReference type="Proteomes" id="UP001496674"/>
    </source>
</evidence>
<dbReference type="RefSeq" id="WP_353333031.1">
    <property type="nucleotide sequence ID" value="NZ_AP028055.1"/>
</dbReference>
<evidence type="ECO:0000313" key="3">
    <source>
        <dbReference type="EMBL" id="BEG98248.1"/>
    </source>
</evidence>